<accession>A0A0H2RGJ0</accession>
<sequence>MHFLVLWAWPTTLSIRNGGDVKKKRKASHESNGGNQVRHSTQDSEEGMKKKKHKATLDLNSNASHLVIPWISMPDGYTRYVPERLMEVAAGALTRGTLPDNDYNCGTTDCWKCSVPEKNSGGGFGRYSAPGSVQTTVVKAV</sequence>
<evidence type="ECO:0000256" key="1">
    <source>
        <dbReference type="SAM" id="MobiDB-lite"/>
    </source>
</evidence>
<protein>
    <submittedName>
        <fullName evidence="2">Uncharacterized protein</fullName>
    </submittedName>
</protein>
<dbReference type="Proteomes" id="UP000053477">
    <property type="component" value="Unassembled WGS sequence"/>
</dbReference>
<gene>
    <name evidence="2" type="ORF">SCHPADRAFT_897333</name>
</gene>
<proteinExistence type="predicted"/>
<organism evidence="2 3">
    <name type="scientific">Schizopora paradoxa</name>
    <dbReference type="NCBI Taxonomy" id="27342"/>
    <lineage>
        <taxon>Eukaryota</taxon>
        <taxon>Fungi</taxon>
        <taxon>Dikarya</taxon>
        <taxon>Basidiomycota</taxon>
        <taxon>Agaricomycotina</taxon>
        <taxon>Agaricomycetes</taxon>
        <taxon>Hymenochaetales</taxon>
        <taxon>Schizoporaceae</taxon>
        <taxon>Schizopora</taxon>
    </lineage>
</organism>
<feature type="region of interest" description="Disordered" evidence="1">
    <location>
        <begin position="19"/>
        <end position="56"/>
    </location>
</feature>
<evidence type="ECO:0000313" key="3">
    <source>
        <dbReference type="Proteomes" id="UP000053477"/>
    </source>
</evidence>
<reference evidence="2 3" key="1">
    <citation type="submission" date="2015-04" db="EMBL/GenBank/DDBJ databases">
        <title>Complete genome sequence of Schizopora paradoxa KUC8140, a cosmopolitan wood degrader in East Asia.</title>
        <authorList>
            <consortium name="DOE Joint Genome Institute"/>
            <person name="Min B."/>
            <person name="Park H."/>
            <person name="Jang Y."/>
            <person name="Kim J.-J."/>
            <person name="Kim K.H."/>
            <person name="Pangilinan J."/>
            <person name="Lipzen A."/>
            <person name="Riley R."/>
            <person name="Grigoriev I.V."/>
            <person name="Spatafora J.W."/>
            <person name="Choi I.-G."/>
        </authorList>
    </citation>
    <scope>NUCLEOTIDE SEQUENCE [LARGE SCALE GENOMIC DNA]</scope>
    <source>
        <strain evidence="2 3">KUC8140</strain>
    </source>
</reference>
<name>A0A0H2RGJ0_9AGAM</name>
<dbReference type="AlphaFoldDB" id="A0A0H2RGJ0"/>
<evidence type="ECO:0000313" key="2">
    <source>
        <dbReference type="EMBL" id="KLO04051.1"/>
    </source>
</evidence>
<feature type="compositionally biased region" description="Polar residues" evidence="1">
    <location>
        <begin position="30"/>
        <end position="39"/>
    </location>
</feature>
<dbReference type="InParanoid" id="A0A0H2RGJ0"/>
<keyword evidence="3" id="KW-1185">Reference proteome</keyword>
<dbReference type="EMBL" id="KQ086750">
    <property type="protein sequence ID" value="KLO04051.1"/>
    <property type="molecule type" value="Genomic_DNA"/>
</dbReference>